<dbReference type="SMART" id="SM00744">
    <property type="entry name" value="RINGv"/>
    <property type="match status" value="1"/>
</dbReference>
<evidence type="ECO:0000256" key="4">
    <source>
        <dbReference type="SAM" id="MobiDB-lite"/>
    </source>
</evidence>
<dbReference type="GO" id="GO:0008270">
    <property type="term" value="F:zinc ion binding"/>
    <property type="evidence" value="ECO:0007669"/>
    <property type="project" value="UniProtKB-KW"/>
</dbReference>
<dbReference type="InterPro" id="IPR013083">
    <property type="entry name" value="Znf_RING/FYVE/PHD"/>
</dbReference>
<organism evidence="7 8">
    <name type="scientific">Monoraphidium neglectum</name>
    <dbReference type="NCBI Taxonomy" id="145388"/>
    <lineage>
        <taxon>Eukaryota</taxon>
        <taxon>Viridiplantae</taxon>
        <taxon>Chlorophyta</taxon>
        <taxon>core chlorophytes</taxon>
        <taxon>Chlorophyceae</taxon>
        <taxon>CS clade</taxon>
        <taxon>Sphaeropleales</taxon>
        <taxon>Selenastraceae</taxon>
        <taxon>Monoraphidium</taxon>
    </lineage>
</organism>
<reference evidence="7 8" key="1">
    <citation type="journal article" date="2013" name="BMC Genomics">
        <title>Reconstruction of the lipid metabolism for the microalga Monoraphidium neglectum from its genome sequence reveals characteristics suitable for biofuel production.</title>
        <authorList>
            <person name="Bogen C."/>
            <person name="Al-Dilaimi A."/>
            <person name="Albersmeier A."/>
            <person name="Wichmann J."/>
            <person name="Grundmann M."/>
            <person name="Rupp O."/>
            <person name="Lauersen K.J."/>
            <person name="Blifernez-Klassen O."/>
            <person name="Kalinowski J."/>
            <person name="Goesmann A."/>
            <person name="Mussgnug J.H."/>
            <person name="Kruse O."/>
        </authorList>
    </citation>
    <scope>NUCLEOTIDE SEQUENCE [LARGE SCALE GENOMIC DNA]</scope>
    <source>
        <strain evidence="7 8">SAG 48.87</strain>
    </source>
</reference>
<evidence type="ECO:0000313" key="7">
    <source>
        <dbReference type="EMBL" id="KIZ05226.1"/>
    </source>
</evidence>
<evidence type="ECO:0000256" key="5">
    <source>
        <dbReference type="SAM" id="Phobius"/>
    </source>
</evidence>
<dbReference type="SUPFAM" id="SSF57850">
    <property type="entry name" value="RING/U-box"/>
    <property type="match status" value="1"/>
</dbReference>
<keyword evidence="1" id="KW-0479">Metal-binding</keyword>
<feature type="transmembrane region" description="Helical" evidence="5">
    <location>
        <begin position="186"/>
        <end position="208"/>
    </location>
</feature>
<keyword evidence="3" id="KW-0862">Zinc</keyword>
<dbReference type="PANTHER" id="PTHR46158:SF1">
    <property type="entry name" value="RING_U-BOX SUPERFAMILY PROTEIN"/>
    <property type="match status" value="1"/>
</dbReference>
<accession>A0A0D2NKB2</accession>
<dbReference type="RefSeq" id="XP_013904245.1">
    <property type="nucleotide sequence ID" value="XM_014048791.1"/>
</dbReference>
<dbReference type="OrthoDB" id="435038at2759"/>
<dbReference type="Gene3D" id="3.30.40.10">
    <property type="entry name" value="Zinc/RING finger domain, C3HC4 (zinc finger)"/>
    <property type="match status" value="1"/>
</dbReference>
<dbReference type="PROSITE" id="PS51292">
    <property type="entry name" value="ZF_RING_CH"/>
    <property type="match status" value="1"/>
</dbReference>
<dbReference type="InterPro" id="IPR011016">
    <property type="entry name" value="Znf_RING-CH"/>
</dbReference>
<keyword evidence="5" id="KW-0472">Membrane</keyword>
<dbReference type="EMBL" id="KK100538">
    <property type="protein sequence ID" value="KIZ05226.1"/>
    <property type="molecule type" value="Genomic_DNA"/>
</dbReference>
<evidence type="ECO:0000256" key="2">
    <source>
        <dbReference type="ARBA" id="ARBA00022771"/>
    </source>
</evidence>
<keyword evidence="5" id="KW-0812">Transmembrane</keyword>
<protein>
    <recommendedName>
        <fullName evidence="6">RING-CH-type domain-containing protein</fullName>
    </recommendedName>
</protein>
<dbReference type="Pfam" id="PF12906">
    <property type="entry name" value="RINGv"/>
    <property type="match status" value="1"/>
</dbReference>
<gene>
    <name evidence="7" type="ORF">MNEG_2728</name>
</gene>
<dbReference type="AlphaFoldDB" id="A0A0D2NKB2"/>
<dbReference type="GeneID" id="25735606"/>
<evidence type="ECO:0000259" key="6">
    <source>
        <dbReference type="PROSITE" id="PS51292"/>
    </source>
</evidence>
<dbReference type="KEGG" id="mng:MNEG_2728"/>
<dbReference type="Proteomes" id="UP000054498">
    <property type="component" value="Unassembled WGS sequence"/>
</dbReference>
<feature type="domain" description="RING-CH-type" evidence="6">
    <location>
        <begin position="63"/>
        <end position="129"/>
    </location>
</feature>
<evidence type="ECO:0000313" key="8">
    <source>
        <dbReference type="Proteomes" id="UP000054498"/>
    </source>
</evidence>
<evidence type="ECO:0000256" key="3">
    <source>
        <dbReference type="ARBA" id="ARBA00022833"/>
    </source>
</evidence>
<dbReference type="STRING" id="145388.A0A0D2NKB2"/>
<proteinExistence type="predicted"/>
<keyword evidence="8" id="KW-1185">Reference proteome</keyword>
<feature type="transmembrane region" description="Helical" evidence="5">
    <location>
        <begin position="6"/>
        <end position="29"/>
    </location>
</feature>
<keyword evidence="2" id="KW-0863">Zinc-finger</keyword>
<keyword evidence="5" id="KW-1133">Transmembrane helix</keyword>
<name>A0A0D2NKB2_9CHLO</name>
<feature type="region of interest" description="Disordered" evidence="4">
    <location>
        <begin position="253"/>
        <end position="299"/>
    </location>
</feature>
<evidence type="ECO:0000256" key="1">
    <source>
        <dbReference type="ARBA" id="ARBA00022723"/>
    </source>
</evidence>
<dbReference type="PANTHER" id="PTHR46158">
    <property type="entry name" value="OS02G0165000 PROTEIN"/>
    <property type="match status" value="1"/>
</dbReference>
<sequence length="299" mass="30268">MGGSPAVLLQLAASGGGGVFGGALGSLVAESLGSRRPSFLCLDTGTAGGRAIQHSRAPSFAASSAGSSQVCLICLDALAPEDFDSGEALAQACACKGDVALRHKRCAVQWSLVKRSTVCDVCRRPITNLPDLPPPEPPAAGADGEVWDPLALGQPLGLGDYLVDCVRVAWMALVVGILVFDMSVSRAAVTGAVIGVVLTAAAHALVLAQRSAAAVRTFAAALRERAWVQGQHQQLAAAVAVAAEAWELPEGEVGRAAGGDGVDSGSGALQEGRAPARPGHTRAPSSTVLLIREEEGEAA</sequence>